<feature type="chain" id="PRO_5046053291" evidence="5">
    <location>
        <begin position="37"/>
        <end position="467"/>
    </location>
</feature>
<feature type="signal peptide" evidence="5">
    <location>
        <begin position="1"/>
        <end position="36"/>
    </location>
</feature>
<dbReference type="SUPFAM" id="SSF51126">
    <property type="entry name" value="Pectin lyase-like"/>
    <property type="match status" value="1"/>
</dbReference>
<dbReference type="EMBL" id="VANI01000007">
    <property type="protein sequence ID" value="TLM78224.1"/>
    <property type="molecule type" value="Genomic_DNA"/>
</dbReference>
<protein>
    <submittedName>
        <fullName evidence="6">Glycoside hydrolase family 28 protein</fullName>
    </submittedName>
</protein>
<proteinExistence type="inferred from homology"/>
<evidence type="ECO:0000256" key="4">
    <source>
        <dbReference type="RuleBase" id="RU361169"/>
    </source>
</evidence>
<keyword evidence="7" id="KW-1185">Reference proteome</keyword>
<dbReference type="InterPro" id="IPR011050">
    <property type="entry name" value="Pectin_lyase_fold/virulence"/>
</dbReference>
<dbReference type="InterPro" id="IPR012334">
    <property type="entry name" value="Pectin_lyas_fold"/>
</dbReference>
<keyword evidence="3 4" id="KW-0326">Glycosidase</keyword>
<organism evidence="6 7">
    <name type="scientific">Microbulbifer harenosus</name>
    <dbReference type="NCBI Taxonomy" id="2576840"/>
    <lineage>
        <taxon>Bacteria</taxon>
        <taxon>Pseudomonadati</taxon>
        <taxon>Pseudomonadota</taxon>
        <taxon>Gammaproteobacteria</taxon>
        <taxon>Cellvibrionales</taxon>
        <taxon>Microbulbiferaceae</taxon>
        <taxon>Microbulbifer</taxon>
    </lineage>
</organism>
<dbReference type="PANTHER" id="PTHR31339">
    <property type="entry name" value="PECTIN LYASE-RELATED"/>
    <property type="match status" value="1"/>
</dbReference>
<evidence type="ECO:0000256" key="5">
    <source>
        <dbReference type="SAM" id="SignalP"/>
    </source>
</evidence>
<dbReference type="Gene3D" id="2.160.20.10">
    <property type="entry name" value="Single-stranded right-handed beta-helix, Pectin lyase-like"/>
    <property type="match status" value="1"/>
</dbReference>
<gene>
    <name evidence="6" type="ORF">FDY93_07300</name>
</gene>
<keyword evidence="5" id="KW-0732">Signal</keyword>
<dbReference type="PANTHER" id="PTHR31339:SF9">
    <property type="entry name" value="PLASMIN AND FIBRONECTIN-BINDING PROTEIN A"/>
    <property type="match status" value="1"/>
</dbReference>
<comment type="similarity">
    <text evidence="1 4">Belongs to the glycosyl hydrolase 28 family.</text>
</comment>
<dbReference type="Pfam" id="PF00295">
    <property type="entry name" value="Glyco_hydro_28"/>
    <property type="match status" value="1"/>
</dbReference>
<dbReference type="InterPro" id="IPR000743">
    <property type="entry name" value="Glyco_hydro_28"/>
</dbReference>
<accession>A0ABY2UJD2</accession>
<evidence type="ECO:0000256" key="2">
    <source>
        <dbReference type="ARBA" id="ARBA00022801"/>
    </source>
</evidence>
<dbReference type="Proteomes" id="UP000306791">
    <property type="component" value="Unassembled WGS sequence"/>
</dbReference>
<evidence type="ECO:0000256" key="1">
    <source>
        <dbReference type="ARBA" id="ARBA00008834"/>
    </source>
</evidence>
<evidence type="ECO:0000313" key="6">
    <source>
        <dbReference type="EMBL" id="TLM78224.1"/>
    </source>
</evidence>
<evidence type="ECO:0000256" key="3">
    <source>
        <dbReference type="ARBA" id="ARBA00023295"/>
    </source>
</evidence>
<dbReference type="InterPro" id="IPR051801">
    <property type="entry name" value="GH28_Enzymes"/>
</dbReference>
<name>A0ABY2UJD2_9GAMM</name>
<comment type="caution">
    <text evidence="6">The sequence shown here is derived from an EMBL/GenBank/DDBJ whole genome shotgun (WGS) entry which is preliminary data.</text>
</comment>
<reference evidence="6 7" key="1">
    <citation type="submission" date="2019-05" db="EMBL/GenBank/DDBJ databases">
        <title>Microbulbifer harenosus sp. nov., an alginate-degrading bacterium isolated from coastal sand.</title>
        <authorList>
            <person name="Huang H."/>
            <person name="Mo K."/>
            <person name="Bao S."/>
        </authorList>
    </citation>
    <scope>NUCLEOTIDE SEQUENCE [LARGE SCALE GENOMIC DNA]</scope>
    <source>
        <strain evidence="6 7">HB161719</strain>
    </source>
</reference>
<keyword evidence="2 4" id="KW-0378">Hydrolase</keyword>
<evidence type="ECO:0000313" key="7">
    <source>
        <dbReference type="Proteomes" id="UP000306791"/>
    </source>
</evidence>
<sequence length="467" mass="51737">MIRFGATMNAMISLPRSLRGLMLCALITSAPATVCASDVEATSDWKLAEEIVAGIQMPAIPARSFSVADFGAKPDDVRPAVLSAIDSAVKAGGGRVVIPRGEWLSRGPVVLQSRIELHLEEGAVLRFSAKPEHYLPVVKSRWEGTELYTYSPLIYANNVEDVAITGKGTIDGNADSKFKLWHPQQNADMQRLRRMGADAVPVEQRIFGEGTFLRPPLVQFFHAKRVLLQDFTALNSPFWVNHLVYTDHATVRGIRVDSHFPNNDGVDIESSSNVLLENSWFRTGDDSVVVKSGRDLDGRNIGIPSQRIVVRNNDMGGEDGIALGSEMSGGIRDVFFSDNILRKGISAFRFKANLDRGGLVENVRLRNLTVESFDNLFWFQLNYPGELGGFFPSTYQDIVFENIQVQEVGTFLEVHAPEAAPLKDVLFRDIHVGKVETPLVIENAVNLKFEEVKLGSQRIDGVLSWRK</sequence>
<dbReference type="GO" id="GO:0016787">
    <property type="term" value="F:hydrolase activity"/>
    <property type="evidence" value="ECO:0007669"/>
    <property type="project" value="UniProtKB-KW"/>
</dbReference>